<dbReference type="InterPro" id="IPR029058">
    <property type="entry name" value="AB_hydrolase_fold"/>
</dbReference>
<dbReference type="SUPFAM" id="SSF53474">
    <property type="entry name" value="alpha/beta-Hydrolases"/>
    <property type="match status" value="1"/>
</dbReference>
<dbReference type="PANTHER" id="PTHR43798">
    <property type="entry name" value="MONOACYLGLYCEROL LIPASE"/>
    <property type="match status" value="1"/>
</dbReference>
<name>A0A455U475_9GAMM</name>
<dbReference type="PANTHER" id="PTHR43798:SF33">
    <property type="entry name" value="HYDROLASE, PUTATIVE (AFU_ORTHOLOGUE AFUA_2G14860)-RELATED"/>
    <property type="match status" value="1"/>
</dbReference>
<dbReference type="Gene3D" id="3.40.50.1820">
    <property type="entry name" value="alpha/beta hydrolase"/>
    <property type="match status" value="1"/>
</dbReference>
<accession>A0A455U475</accession>
<dbReference type="EMBL" id="AP019514">
    <property type="protein sequence ID" value="BBI60347.1"/>
    <property type="molecule type" value="Genomic_DNA"/>
</dbReference>
<reference evidence="2 3" key="1">
    <citation type="journal article" date="2019" name="Microbiol. Resour. Announc.">
        <title>Complete Genome Sequence of Halomonas sulfidaeris Strain Esulfide1 Isolated from a Metal Sulfide Rock at a Depth of 2,200 Meters, Obtained Using Nanopore Sequencing.</title>
        <authorList>
            <person name="Saito M."/>
            <person name="Nishigata A."/>
            <person name="Galipon J."/>
            <person name="Arakawa K."/>
        </authorList>
    </citation>
    <scope>NUCLEOTIDE SEQUENCE [LARGE SCALE GENOMIC DNA]</scope>
    <source>
        <strain evidence="2 3">ATCC BAA-803</strain>
    </source>
</reference>
<dbReference type="InterPro" id="IPR050266">
    <property type="entry name" value="AB_hydrolase_sf"/>
</dbReference>
<protein>
    <recommendedName>
        <fullName evidence="1">AB hydrolase-1 domain-containing protein</fullName>
    </recommendedName>
</protein>
<dbReference type="KEGG" id="hsr:HSBAA_16530"/>
<dbReference type="GO" id="GO:0016020">
    <property type="term" value="C:membrane"/>
    <property type="evidence" value="ECO:0007669"/>
    <property type="project" value="TreeGrafter"/>
</dbReference>
<evidence type="ECO:0000313" key="2">
    <source>
        <dbReference type="EMBL" id="BBI60347.1"/>
    </source>
</evidence>
<evidence type="ECO:0000259" key="1">
    <source>
        <dbReference type="Pfam" id="PF00561"/>
    </source>
</evidence>
<dbReference type="Proteomes" id="UP000320231">
    <property type="component" value="Chromosome"/>
</dbReference>
<proteinExistence type="predicted"/>
<dbReference type="AlphaFoldDB" id="A0A455U475"/>
<organism evidence="2 3">
    <name type="scientific">Vreelandella sulfidaeris</name>
    <dbReference type="NCBI Taxonomy" id="115553"/>
    <lineage>
        <taxon>Bacteria</taxon>
        <taxon>Pseudomonadati</taxon>
        <taxon>Pseudomonadota</taxon>
        <taxon>Gammaproteobacteria</taxon>
        <taxon>Oceanospirillales</taxon>
        <taxon>Halomonadaceae</taxon>
        <taxon>Vreelandella</taxon>
    </lineage>
</organism>
<sequence>MEPYRPRTLIAWHGLARHGGDFSALARELGSGWRVLAPDTPGRGLSSWSLFPAHDYLYSHYVTVAIALLDHFKLDRVDWLGTSMGGLLGMLIAADPQHSQRISRLILNDIGPELNKQGLIGLSSYFGVTHRFLRLVNFSKNSPSTMLASVSLVSPLGANWRSTVPVGYQTGVGLITMIRVSASSLCTIHHATPGPIGRTFAAR</sequence>
<dbReference type="InterPro" id="IPR000073">
    <property type="entry name" value="AB_hydrolase_1"/>
</dbReference>
<evidence type="ECO:0000313" key="3">
    <source>
        <dbReference type="Proteomes" id="UP000320231"/>
    </source>
</evidence>
<dbReference type="Pfam" id="PF00561">
    <property type="entry name" value="Abhydrolase_1"/>
    <property type="match status" value="1"/>
</dbReference>
<feature type="domain" description="AB hydrolase-1" evidence="1">
    <location>
        <begin position="9"/>
        <end position="134"/>
    </location>
</feature>
<gene>
    <name evidence="2" type="ORF">HSBAA_16530</name>
</gene>